<proteinExistence type="inferred from homology"/>
<accession>A0ABU5R9M8</accession>
<dbReference type="PRINTS" id="PR00359">
    <property type="entry name" value="BP450"/>
</dbReference>
<organism evidence="3 4">
    <name type="scientific">Amycolatopsis heterodermiae</name>
    <dbReference type="NCBI Taxonomy" id="3110235"/>
    <lineage>
        <taxon>Bacteria</taxon>
        <taxon>Bacillati</taxon>
        <taxon>Actinomycetota</taxon>
        <taxon>Actinomycetes</taxon>
        <taxon>Pseudonocardiales</taxon>
        <taxon>Pseudonocardiaceae</taxon>
        <taxon>Amycolatopsis</taxon>
    </lineage>
</organism>
<evidence type="ECO:0000313" key="3">
    <source>
        <dbReference type="EMBL" id="MEA5362540.1"/>
    </source>
</evidence>
<keyword evidence="4" id="KW-1185">Reference proteome</keyword>
<keyword evidence="2" id="KW-0560">Oxidoreductase</keyword>
<dbReference type="PROSITE" id="PS00086">
    <property type="entry name" value="CYTOCHROME_P450"/>
    <property type="match status" value="1"/>
</dbReference>
<keyword evidence="2" id="KW-0503">Monooxygenase</keyword>
<dbReference type="SUPFAM" id="SSF48264">
    <property type="entry name" value="Cytochrome P450"/>
    <property type="match status" value="1"/>
</dbReference>
<dbReference type="PANTHER" id="PTHR46696">
    <property type="entry name" value="P450, PUTATIVE (EUROFUNG)-RELATED"/>
    <property type="match status" value="1"/>
</dbReference>
<dbReference type="InterPro" id="IPR001128">
    <property type="entry name" value="Cyt_P450"/>
</dbReference>
<comment type="caution">
    <text evidence="3">The sequence shown here is derived from an EMBL/GenBank/DDBJ whole genome shotgun (WGS) entry which is preliminary data.</text>
</comment>
<dbReference type="Pfam" id="PF00067">
    <property type="entry name" value="p450"/>
    <property type="match status" value="1"/>
</dbReference>
<dbReference type="PANTHER" id="PTHR46696:SF1">
    <property type="entry name" value="CYTOCHROME P450 YJIB-RELATED"/>
    <property type="match status" value="1"/>
</dbReference>
<gene>
    <name evidence="3" type="ORF">VA596_23595</name>
</gene>
<keyword evidence="2" id="KW-0479">Metal-binding</keyword>
<dbReference type="EMBL" id="JAYFSI010000005">
    <property type="protein sequence ID" value="MEA5362540.1"/>
    <property type="molecule type" value="Genomic_DNA"/>
</dbReference>
<reference evidence="3 4" key="1">
    <citation type="submission" date="2023-12" db="EMBL/GenBank/DDBJ databases">
        <title>Amycolatopsis sp. V23-08.</title>
        <authorList>
            <person name="Somphong A."/>
        </authorList>
    </citation>
    <scope>NUCLEOTIDE SEQUENCE [LARGE SCALE GENOMIC DNA]</scope>
    <source>
        <strain evidence="3 4">V23-08</strain>
    </source>
</reference>
<evidence type="ECO:0000256" key="1">
    <source>
        <dbReference type="ARBA" id="ARBA00010617"/>
    </source>
</evidence>
<keyword evidence="2" id="KW-0349">Heme</keyword>
<dbReference type="Proteomes" id="UP001304298">
    <property type="component" value="Unassembled WGS sequence"/>
</dbReference>
<comment type="similarity">
    <text evidence="1 2">Belongs to the cytochrome P450 family.</text>
</comment>
<dbReference type="InterPro" id="IPR036396">
    <property type="entry name" value="Cyt_P450_sf"/>
</dbReference>
<name>A0ABU5R9M8_9PSEU</name>
<dbReference type="Gene3D" id="1.10.630.10">
    <property type="entry name" value="Cytochrome P450"/>
    <property type="match status" value="1"/>
</dbReference>
<dbReference type="RefSeq" id="WP_323330089.1">
    <property type="nucleotide sequence ID" value="NZ_JAYFSI010000005.1"/>
</dbReference>
<sequence length="387" mass="41499">MDVQSFTLPFERVSELAPPPAYADLRRGSPVFRTTTAAGTPAWVVIGAAEAQRVLSDRRFAITREDEAVNTESLMCDGEHHARLRRIIGRGLGQRETANLRPAVDALAGELVAAMRRAGPPADLVSMLCRPLTLAVITTLLGVPVDDRERFYRWADLMSVVVVDGAEDVVRELGELFGFLTELVETKRAVPGDDLLSALITVHDADDGRFNDRELVQAAAAVLAGGQVTTVNSLAIGVVKLLELGGGLGRLGDEQLIDQAVEEILRHQAGISGEAFPRWARADVELAGQVIAAGDMVIVRLEGANRDPRAFPDPDRFDPARTPRSHLRFGHGPHRCLGASVARMTLAAGLRALAGQVPGLALTLPAAEIPWTAGPLDRGPAEVIVTW</sequence>
<evidence type="ECO:0000256" key="2">
    <source>
        <dbReference type="RuleBase" id="RU000461"/>
    </source>
</evidence>
<protein>
    <submittedName>
        <fullName evidence="3">Cytochrome P450</fullName>
    </submittedName>
</protein>
<dbReference type="InterPro" id="IPR002397">
    <property type="entry name" value="Cyt_P450_B"/>
</dbReference>
<keyword evidence="2" id="KW-0408">Iron</keyword>
<evidence type="ECO:0000313" key="4">
    <source>
        <dbReference type="Proteomes" id="UP001304298"/>
    </source>
</evidence>
<dbReference type="InterPro" id="IPR017972">
    <property type="entry name" value="Cyt_P450_CS"/>
</dbReference>